<evidence type="ECO:0000313" key="2">
    <source>
        <dbReference type="Proteomes" id="UP001629953"/>
    </source>
</evidence>
<evidence type="ECO:0000313" key="1">
    <source>
        <dbReference type="EMBL" id="MFM2486643.1"/>
    </source>
</evidence>
<proteinExistence type="predicted"/>
<sequence>MVPQTFSKQLAFQRQGQMFHITWQDRQQQRQQIQFTLQQYPHDLTYFSAYNRKQVNQYIAQNLRQIANQQDPKKARVTVGVSSNSVHWQIQTNDPQLQQTLRSQLQQRSEQSYLNYLADHRWRLFESPSGQQGVIPNHALIANQSAAYLKSIAAFFFPPKSQASDFPQQLNALLGFIQSIPYNSLQSRDGYRGAGFMTPIQVIRNNMGDCDSKTTLLAAILLAARPKLKTAMVYMPDHAFLAINWPAQGNEQTALVDQKPWVVADPTGPALLALGEVSAQSRHYLQSRYYRVLINKANSP</sequence>
<comment type="caution">
    <text evidence="1">The sequence shown here is derived from an EMBL/GenBank/DDBJ whole genome shotgun (WGS) entry which is preliminary data.</text>
</comment>
<accession>A0ABW9GAM6</accession>
<evidence type="ECO:0008006" key="3">
    <source>
        <dbReference type="Google" id="ProtNLM"/>
    </source>
</evidence>
<organism evidence="1 2">
    <name type="scientific">Celerinatantimonas yamalensis</name>
    <dbReference type="NCBI Taxonomy" id="559956"/>
    <lineage>
        <taxon>Bacteria</taxon>
        <taxon>Pseudomonadati</taxon>
        <taxon>Pseudomonadota</taxon>
        <taxon>Gammaproteobacteria</taxon>
        <taxon>Celerinatantimonadaceae</taxon>
        <taxon>Celerinatantimonas</taxon>
    </lineage>
</organism>
<keyword evidence="2" id="KW-1185">Reference proteome</keyword>
<dbReference type="Proteomes" id="UP001629953">
    <property type="component" value="Unassembled WGS sequence"/>
</dbReference>
<gene>
    <name evidence="1" type="ORF">ABUE30_16545</name>
</gene>
<dbReference type="RefSeq" id="WP_408624942.1">
    <property type="nucleotide sequence ID" value="NZ_JBEQCT010000009.1"/>
</dbReference>
<reference evidence="1 2" key="1">
    <citation type="journal article" date="2013" name="Int. J. Syst. Evol. Microbiol.">
        <title>Celerinatantimonas yamalensis sp. nov., a cold-adapted diazotrophic bacterium from a cold permafrost brine.</title>
        <authorList>
            <person name="Shcherbakova V."/>
            <person name="Chuvilskaya N."/>
            <person name="Rivkina E."/>
            <person name="Demidov N."/>
            <person name="Uchaeva V."/>
            <person name="Suetin S."/>
            <person name="Suzina N."/>
            <person name="Gilichinsky D."/>
        </authorList>
    </citation>
    <scope>NUCLEOTIDE SEQUENCE [LARGE SCALE GENOMIC DNA]</scope>
    <source>
        <strain evidence="1 2">C7</strain>
    </source>
</reference>
<protein>
    <recommendedName>
        <fullName evidence="3">Transglutaminase superfamily protein</fullName>
    </recommendedName>
</protein>
<name>A0ABW9GAM6_9GAMM</name>
<dbReference type="EMBL" id="JBEQCT010000009">
    <property type="protein sequence ID" value="MFM2486643.1"/>
    <property type="molecule type" value="Genomic_DNA"/>
</dbReference>